<gene>
    <name evidence="9" type="ORF">RJ639_028351</name>
</gene>
<evidence type="ECO:0000256" key="7">
    <source>
        <dbReference type="ARBA" id="ARBA00023242"/>
    </source>
</evidence>
<evidence type="ECO:0000256" key="6">
    <source>
        <dbReference type="ARBA" id="ARBA00022801"/>
    </source>
</evidence>
<dbReference type="GO" id="GO:0046872">
    <property type="term" value="F:metal ion binding"/>
    <property type="evidence" value="ECO:0007669"/>
    <property type="project" value="UniProtKB-KW"/>
</dbReference>
<reference evidence="9" key="1">
    <citation type="submission" date="2022-12" db="EMBL/GenBank/DDBJ databases">
        <title>Draft genome assemblies for two species of Escallonia (Escalloniales).</title>
        <authorList>
            <person name="Chanderbali A."/>
            <person name="Dervinis C."/>
            <person name="Anghel I."/>
            <person name="Soltis D."/>
            <person name="Soltis P."/>
            <person name="Zapata F."/>
        </authorList>
    </citation>
    <scope>NUCLEOTIDE SEQUENCE</scope>
    <source>
        <strain evidence="9">UCBG64.0493</strain>
        <tissue evidence="9">Leaf</tissue>
    </source>
</reference>
<dbReference type="PANTHER" id="PTHR22930:SF221">
    <property type="entry name" value="NUCLEASE HARBI1"/>
    <property type="match status" value="1"/>
</dbReference>
<dbReference type="GO" id="GO:0004518">
    <property type="term" value="F:nuclease activity"/>
    <property type="evidence" value="ECO:0007669"/>
    <property type="project" value="UniProtKB-KW"/>
</dbReference>
<comment type="similarity">
    <text evidence="3">Belongs to the HARBI1 family.</text>
</comment>
<sequence length="239" mass="27963">MCDDLKNCYGLKGSRGMMIHEEPMGLGIDWLKICFNTLVRRSIDIFTKCWMLYDIIKPDSNYNDVVPEYILTSRKYYPFFKDYIGAIDGTHVKARLPRDKQTKYIGRKGFPTQNIMAAIDFNMCFIFAWAGWEETSHDTRIFGEALRRLELKFPHPRGGKQAARIPKGRQEKFNYLHSSLRNIVKRTFGVCKARWAILHDMPYYDFYDQVKIVLASMAVHNYIRKKGSSDNAFDIAEQE</sequence>
<organism evidence="9 10">
    <name type="scientific">Escallonia herrerae</name>
    <dbReference type="NCBI Taxonomy" id="1293975"/>
    <lineage>
        <taxon>Eukaryota</taxon>
        <taxon>Viridiplantae</taxon>
        <taxon>Streptophyta</taxon>
        <taxon>Embryophyta</taxon>
        <taxon>Tracheophyta</taxon>
        <taxon>Spermatophyta</taxon>
        <taxon>Magnoliopsida</taxon>
        <taxon>eudicotyledons</taxon>
        <taxon>Gunneridae</taxon>
        <taxon>Pentapetalae</taxon>
        <taxon>asterids</taxon>
        <taxon>campanulids</taxon>
        <taxon>Escalloniales</taxon>
        <taxon>Escalloniaceae</taxon>
        <taxon>Escallonia</taxon>
    </lineage>
</organism>
<comment type="subcellular location">
    <subcellularLocation>
        <location evidence="2">Nucleus</location>
    </subcellularLocation>
</comment>
<protein>
    <recommendedName>
        <fullName evidence="8">DDE Tnp4 domain-containing protein</fullName>
    </recommendedName>
</protein>
<name>A0AA89BCZ5_9ASTE</name>
<keyword evidence="10" id="KW-1185">Reference proteome</keyword>
<evidence type="ECO:0000259" key="8">
    <source>
        <dbReference type="Pfam" id="PF13359"/>
    </source>
</evidence>
<keyword evidence="5" id="KW-0479">Metal-binding</keyword>
<keyword evidence="7" id="KW-0539">Nucleus</keyword>
<dbReference type="EMBL" id="JAVXUP010000090">
    <property type="protein sequence ID" value="KAK3038744.1"/>
    <property type="molecule type" value="Genomic_DNA"/>
</dbReference>
<dbReference type="AlphaFoldDB" id="A0AA89BCZ5"/>
<keyword evidence="6" id="KW-0378">Hydrolase</keyword>
<evidence type="ECO:0000256" key="1">
    <source>
        <dbReference type="ARBA" id="ARBA00001968"/>
    </source>
</evidence>
<comment type="cofactor">
    <cofactor evidence="1">
        <name>a divalent metal cation</name>
        <dbReference type="ChEBI" id="CHEBI:60240"/>
    </cofactor>
</comment>
<evidence type="ECO:0000313" key="10">
    <source>
        <dbReference type="Proteomes" id="UP001188597"/>
    </source>
</evidence>
<dbReference type="Proteomes" id="UP001188597">
    <property type="component" value="Unassembled WGS sequence"/>
</dbReference>
<dbReference type="PANTHER" id="PTHR22930">
    <property type="match status" value="1"/>
</dbReference>
<keyword evidence="4" id="KW-0540">Nuclease</keyword>
<evidence type="ECO:0000256" key="5">
    <source>
        <dbReference type="ARBA" id="ARBA00022723"/>
    </source>
</evidence>
<dbReference type="InterPro" id="IPR045249">
    <property type="entry name" value="HARBI1-like"/>
</dbReference>
<dbReference type="Pfam" id="PF13359">
    <property type="entry name" value="DDE_Tnp_4"/>
    <property type="match status" value="1"/>
</dbReference>
<evidence type="ECO:0000256" key="2">
    <source>
        <dbReference type="ARBA" id="ARBA00004123"/>
    </source>
</evidence>
<feature type="domain" description="DDE Tnp4" evidence="8">
    <location>
        <begin position="167"/>
        <end position="221"/>
    </location>
</feature>
<dbReference type="GO" id="GO:0016787">
    <property type="term" value="F:hydrolase activity"/>
    <property type="evidence" value="ECO:0007669"/>
    <property type="project" value="UniProtKB-KW"/>
</dbReference>
<evidence type="ECO:0000256" key="3">
    <source>
        <dbReference type="ARBA" id="ARBA00006958"/>
    </source>
</evidence>
<evidence type="ECO:0000256" key="4">
    <source>
        <dbReference type="ARBA" id="ARBA00022722"/>
    </source>
</evidence>
<accession>A0AA89BCZ5</accession>
<proteinExistence type="inferred from homology"/>
<dbReference type="GO" id="GO:0005634">
    <property type="term" value="C:nucleus"/>
    <property type="evidence" value="ECO:0007669"/>
    <property type="project" value="UniProtKB-SubCell"/>
</dbReference>
<dbReference type="InterPro" id="IPR027806">
    <property type="entry name" value="HARBI1_dom"/>
</dbReference>
<evidence type="ECO:0000313" key="9">
    <source>
        <dbReference type="EMBL" id="KAK3038744.1"/>
    </source>
</evidence>
<comment type="caution">
    <text evidence="9">The sequence shown here is derived from an EMBL/GenBank/DDBJ whole genome shotgun (WGS) entry which is preliminary data.</text>
</comment>